<evidence type="ECO:0000259" key="21">
    <source>
        <dbReference type="PROSITE" id="PS50972"/>
    </source>
</evidence>
<dbReference type="SUPFAM" id="SSF51717">
    <property type="entry name" value="Dihydropteroate synthetase-like"/>
    <property type="match status" value="1"/>
</dbReference>
<evidence type="ECO:0000256" key="14">
    <source>
        <dbReference type="ARBA" id="ARBA00022909"/>
    </source>
</evidence>
<reference evidence="22 23" key="1">
    <citation type="journal article" date="2013" name="Genome Announc.">
        <title>Genome of the haloarchaeon Natronomonas moolapensis, a neutrophilic member of a previously haloalkaliphilic genus.</title>
        <authorList>
            <person name="Dyall-Smith M.L."/>
            <person name="Pfeiffer F."/>
            <person name="Oberwinkler T."/>
            <person name="Klee K."/>
            <person name="Rampp M."/>
            <person name="Palm P."/>
            <person name="Gross K."/>
            <person name="Schuster S.C."/>
            <person name="Oesterhelt D."/>
        </authorList>
    </citation>
    <scope>NUCLEOTIDE SEQUENCE [LARGE SCALE GENOMIC DNA]</scope>
    <source>
        <strain evidence="23">DSM 18674 / JCM 14361 / 8.8.11</strain>
    </source>
</reference>
<evidence type="ECO:0000256" key="16">
    <source>
        <dbReference type="ARBA" id="ARBA00047493"/>
    </source>
</evidence>
<dbReference type="GO" id="GO:0004326">
    <property type="term" value="F:tetrahydrofolylpolyglutamate synthase activity"/>
    <property type="evidence" value="ECO:0007669"/>
    <property type="project" value="UniProtKB-EC"/>
</dbReference>
<dbReference type="NCBIfam" id="TIGR01499">
    <property type="entry name" value="folC"/>
    <property type="match status" value="1"/>
</dbReference>
<feature type="domain" description="Pterin-binding" evidence="21">
    <location>
        <begin position="563"/>
        <end position="814"/>
    </location>
</feature>
<dbReference type="Proteomes" id="UP000011867">
    <property type="component" value="Chromosome"/>
</dbReference>
<dbReference type="GeneID" id="14651718"/>
<evidence type="ECO:0000256" key="13">
    <source>
        <dbReference type="ARBA" id="ARBA00022842"/>
    </source>
</evidence>
<dbReference type="InterPro" id="IPR036565">
    <property type="entry name" value="Mur-like_cat_sf"/>
</dbReference>
<dbReference type="GO" id="GO:0046654">
    <property type="term" value="P:tetrahydrofolate biosynthetic process"/>
    <property type="evidence" value="ECO:0007669"/>
    <property type="project" value="TreeGrafter"/>
</dbReference>
<sequence length="828" mass="86571">MEYHEAANFLFDLRRYPSRAGVAPTRRLLEHLEVGDPPFRVVQVGGSNGKGSTARMVGSVLREAGYDVGLYTSPHLDDIRERVRIDGRPVTKRAVREYVRAIRPYVREQTPGGAPPTFFEAVTGLAVHAFARAGVDVAVLEVGIGGEHDATSALSPEAAAVTNVTLEHADLLGDTIEEIARDKAAIAPPDRPLVTAADGVALGSITGTAGETLRVGSAGDDVDIAVSTAGRVGVEQDVTVEADGWCVGTRLPLLGEHQCRNAGVAAALCRQVGDVAIEDIERGLRNAHWPGRFEVMERDPLVVLDGAHNPGSCAGVERTLSTFEFDDLHLVFGAMAEKDIAGMASALPAPATVYACRPDIGRAETADSVAAVFEADGRASRVETVDRVASALDAALEAADPEDAVVACGSLFVVAEARRRWTTSAVASSVEDVATAAAALRRADVADDEIERVGADAVHEVVTVRASPQAAARLDRAFRSAGGECAVSALEARPHELVEAVLTGTHAQFDRLLGHLEARAPGLSAVADAIERELGHRPVPEGGPGDAGAPESGGADHAWPDGTAVMGILNVTPDSFYDGGRYEALEDAIDRAEGLVDAGADIVDVGGESTRPDADPVPTETELERVVPVVEALADADAAVSVDTRKAPVARAALDAGADVLNDVSGLEDPEMRLVAAEYDVPVVVMHSIETPVDPSTDIDYDDVVSDTLDALSERVLLAEKAGLDRSQIIVDPGLGFGKSAAESFELLGRLGEFRSLGCPVLVGHSRKSMFGLVDRGDPEERLAATVAASALAAERGADIVRVHDVAENVAAVKTAAAAAEPGRFERD</sequence>
<evidence type="ECO:0000256" key="6">
    <source>
        <dbReference type="ARBA" id="ARBA00012458"/>
    </source>
</evidence>
<dbReference type="Gene3D" id="3.40.1190.10">
    <property type="entry name" value="Mur-like, catalytic domain"/>
    <property type="match status" value="1"/>
</dbReference>
<dbReference type="InterPro" id="IPR036615">
    <property type="entry name" value="Mur_ligase_C_dom_sf"/>
</dbReference>
<organism evidence="22 23">
    <name type="scientific">Natronomonas moolapensis (strain DSM 18674 / CECT 7526 / JCM 14361 / 8.8.11)</name>
    <dbReference type="NCBI Taxonomy" id="268739"/>
    <lineage>
        <taxon>Archaea</taxon>
        <taxon>Methanobacteriati</taxon>
        <taxon>Methanobacteriota</taxon>
        <taxon>Stenosarchaea group</taxon>
        <taxon>Halobacteria</taxon>
        <taxon>Halobacteriales</taxon>
        <taxon>Natronomonadaceae</taxon>
        <taxon>Natronomonas</taxon>
    </lineage>
</organism>
<dbReference type="PROSITE" id="PS00793">
    <property type="entry name" value="DHPS_2"/>
    <property type="match status" value="1"/>
</dbReference>
<evidence type="ECO:0000256" key="10">
    <source>
        <dbReference type="ARBA" id="ARBA00022723"/>
    </source>
</evidence>
<dbReference type="FunFam" id="3.40.1190.10:FF:000011">
    <property type="entry name" value="Folylpolyglutamate synthase/dihydrofolate synthase"/>
    <property type="match status" value="1"/>
</dbReference>
<keyword evidence="9 22" id="KW-0808">Transferase</keyword>
<keyword evidence="23" id="KW-1185">Reference proteome</keyword>
<dbReference type="GO" id="GO:0046656">
    <property type="term" value="P:folic acid biosynthetic process"/>
    <property type="evidence" value="ECO:0007669"/>
    <property type="project" value="UniProtKB-KW"/>
</dbReference>
<dbReference type="NCBIfam" id="TIGR01496">
    <property type="entry name" value="DHPS"/>
    <property type="match status" value="1"/>
</dbReference>
<evidence type="ECO:0000256" key="9">
    <source>
        <dbReference type="ARBA" id="ARBA00022679"/>
    </source>
</evidence>
<evidence type="ECO:0000256" key="4">
    <source>
        <dbReference type="ARBA" id="ARBA00005150"/>
    </source>
</evidence>
<comment type="catalytic activity">
    <reaction evidence="1">
        <text>(7,8-dihydropterin-6-yl)methyl diphosphate + 4-aminobenzoate = 7,8-dihydropteroate + diphosphate</text>
        <dbReference type="Rhea" id="RHEA:19949"/>
        <dbReference type="ChEBI" id="CHEBI:17836"/>
        <dbReference type="ChEBI" id="CHEBI:17839"/>
        <dbReference type="ChEBI" id="CHEBI:33019"/>
        <dbReference type="ChEBI" id="CHEBI:72950"/>
        <dbReference type="EC" id="2.5.1.15"/>
    </reaction>
</comment>
<evidence type="ECO:0000256" key="2">
    <source>
        <dbReference type="ARBA" id="ARBA00001946"/>
    </source>
</evidence>
<feature type="compositionally biased region" description="Low complexity" evidence="20">
    <location>
        <begin position="547"/>
        <end position="556"/>
    </location>
</feature>
<evidence type="ECO:0000256" key="1">
    <source>
        <dbReference type="ARBA" id="ARBA00000012"/>
    </source>
</evidence>
<dbReference type="InterPro" id="IPR001645">
    <property type="entry name" value="Folylpolyglutamate_synth"/>
</dbReference>
<dbReference type="InterPro" id="IPR006390">
    <property type="entry name" value="DHP_synth_dom"/>
</dbReference>
<comment type="catalytic activity">
    <reaction evidence="16">
        <text>(6S)-5,6,7,8-tetrahydrofolyl-(gamma-L-Glu)(n) + L-glutamate + ATP = (6S)-5,6,7,8-tetrahydrofolyl-(gamma-L-Glu)(n+1) + ADP + phosphate + H(+)</text>
        <dbReference type="Rhea" id="RHEA:10580"/>
        <dbReference type="Rhea" id="RHEA-COMP:14738"/>
        <dbReference type="Rhea" id="RHEA-COMP:14740"/>
        <dbReference type="ChEBI" id="CHEBI:15378"/>
        <dbReference type="ChEBI" id="CHEBI:29985"/>
        <dbReference type="ChEBI" id="CHEBI:30616"/>
        <dbReference type="ChEBI" id="CHEBI:43474"/>
        <dbReference type="ChEBI" id="CHEBI:141005"/>
        <dbReference type="ChEBI" id="CHEBI:456216"/>
        <dbReference type="EC" id="6.3.2.17"/>
    </reaction>
</comment>
<keyword evidence="13" id="KW-0460">Magnesium</keyword>
<dbReference type="RefSeq" id="WP_015410022.1">
    <property type="nucleotide sequence ID" value="NC_020388.1"/>
</dbReference>
<protein>
    <recommendedName>
        <fullName evidence="19">Probable bifunctional folylpolyglutamate synthase/dihydropteroate synthase</fullName>
        <ecNumber evidence="6">2.5.1.15</ecNumber>
        <ecNumber evidence="7">6.3.2.17</ecNumber>
    </recommendedName>
</protein>
<dbReference type="EMBL" id="HF582854">
    <property type="protein sequence ID" value="CCQ37275.1"/>
    <property type="molecule type" value="Genomic_DNA"/>
</dbReference>
<dbReference type="Pfam" id="PF02875">
    <property type="entry name" value="Mur_ligase_C"/>
    <property type="match status" value="1"/>
</dbReference>
<dbReference type="PROSITE" id="PS50972">
    <property type="entry name" value="PTERIN_BINDING"/>
    <property type="match status" value="1"/>
</dbReference>
<keyword evidence="14" id="KW-0289">Folate biosynthesis</keyword>
<keyword evidence="12" id="KW-0067">ATP-binding</keyword>
<feature type="region of interest" description="Disordered" evidence="20">
    <location>
        <begin position="535"/>
        <end position="557"/>
    </location>
</feature>
<dbReference type="InterPro" id="IPR013221">
    <property type="entry name" value="Mur_ligase_cen"/>
</dbReference>
<dbReference type="SUPFAM" id="SSF53244">
    <property type="entry name" value="MurD-like peptide ligases, peptide-binding domain"/>
    <property type="match status" value="1"/>
</dbReference>
<comment type="similarity">
    <text evidence="5">In the C-terminal section; belongs to the DHPS family.</text>
</comment>
<dbReference type="PROSITE" id="PS00792">
    <property type="entry name" value="DHPS_1"/>
    <property type="match status" value="1"/>
</dbReference>
<comment type="cofactor">
    <cofactor evidence="2">
        <name>Mg(2+)</name>
        <dbReference type="ChEBI" id="CHEBI:18420"/>
    </cofactor>
</comment>
<evidence type="ECO:0000313" key="23">
    <source>
        <dbReference type="Proteomes" id="UP000011867"/>
    </source>
</evidence>
<dbReference type="GO" id="GO:0005524">
    <property type="term" value="F:ATP binding"/>
    <property type="evidence" value="ECO:0007669"/>
    <property type="project" value="UniProtKB-KW"/>
</dbReference>
<dbReference type="GO" id="GO:0046872">
    <property type="term" value="F:metal ion binding"/>
    <property type="evidence" value="ECO:0007669"/>
    <property type="project" value="UniProtKB-KW"/>
</dbReference>
<dbReference type="Pfam" id="PF08245">
    <property type="entry name" value="Mur_ligase_M"/>
    <property type="match status" value="1"/>
</dbReference>
<evidence type="ECO:0000256" key="12">
    <source>
        <dbReference type="ARBA" id="ARBA00022840"/>
    </source>
</evidence>
<evidence type="ECO:0000256" key="5">
    <source>
        <dbReference type="ARBA" id="ARBA00009951"/>
    </source>
</evidence>
<dbReference type="Pfam" id="PF00809">
    <property type="entry name" value="Pterin_bind"/>
    <property type="match status" value="1"/>
</dbReference>
<evidence type="ECO:0000256" key="18">
    <source>
        <dbReference type="ARBA" id="ARBA00060901"/>
    </source>
</evidence>
<comment type="pathway">
    <text evidence="4">Cofactor biosynthesis; tetrahydrofolylpolyglutamate biosynthesis.</text>
</comment>
<keyword evidence="15" id="KW-0511">Multifunctional enzyme</keyword>
<comment type="function">
    <text evidence="17">Can complement an H.volcanii mutant strain that is thymidine auxotroph because it lacks the two dihydrofolate reductase genes encoded by hdrA and hdrB.</text>
</comment>
<keyword evidence="10" id="KW-0479">Metal-binding</keyword>
<evidence type="ECO:0000256" key="15">
    <source>
        <dbReference type="ARBA" id="ARBA00023268"/>
    </source>
</evidence>
<dbReference type="GO" id="GO:0004156">
    <property type="term" value="F:dihydropteroate synthase activity"/>
    <property type="evidence" value="ECO:0007669"/>
    <property type="project" value="UniProtKB-EC"/>
</dbReference>
<dbReference type="AlphaFoldDB" id="M1XSG4"/>
<evidence type="ECO:0000313" key="22">
    <source>
        <dbReference type="EMBL" id="CCQ37275.1"/>
    </source>
</evidence>
<evidence type="ECO:0000256" key="11">
    <source>
        <dbReference type="ARBA" id="ARBA00022741"/>
    </source>
</evidence>
<evidence type="ECO:0000256" key="17">
    <source>
        <dbReference type="ARBA" id="ARBA00057011"/>
    </source>
</evidence>
<dbReference type="PANTHER" id="PTHR20941">
    <property type="entry name" value="FOLATE SYNTHESIS PROTEINS"/>
    <property type="match status" value="1"/>
</dbReference>
<dbReference type="Gene3D" id="3.20.20.20">
    <property type="entry name" value="Dihydropteroate synthase-like"/>
    <property type="match status" value="1"/>
</dbReference>
<evidence type="ECO:0000256" key="7">
    <source>
        <dbReference type="ARBA" id="ARBA00013025"/>
    </source>
</evidence>
<dbReference type="EC" id="2.5.1.15" evidence="6"/>
<dbReference type="HOGENOM" id="CLU_017222_0_0_2"/>
<dbReference type="KEGG" id="nmo:Nmlp_3136"/>
<dbReference type="InterPro" id="IPR011005">
    <property type="entry name" value="Dihydropteroate_synth-like_sf"/>
</dbReference>
<evidence type="ECO:0000256" key="20">
    <source>
        <dbReference type="SAM" id="MobiDB-lite"/>
    </source>
</evidence>
<dbReference type="InterPro" id="IPR000489">
    <property type="entry name" value="Pterin-binding_dom"/>
</dbReference>
<gene>
    <name evidence="22" type="primary">folCP</name>
    <name evidence="22" type="ordered locus">Nmlp_3136</name>
</gene>
<comment type="similarity">
    <text evidence="18">In the N-terminal section; belongs to the folylpolyglutamate synthase family.</text>
</comment>
<dbReference type="eggNOG" id="arCOG02820">
    <property type="taxonomic scope" value="Archaea"/>
</dbReference>
<accession>M1XSG4</accession>
<keyword evidence="11" id="KW-0547">Nucleotide-binding</keyword>
<name>M1XSG4_NATM8</name>
<dbReference type="STRING" id="268739.Nmlp_3136"/>
<proteinExistence type="inferred from homology"/>
<keyword evidence="8 22" id="KW-0436">Ligase</keyword>
<dbReference type="EC" id="6.3.2.17" evidence="7"/>
<dbReference type="OrthoDB" id="75177at2157"/>
<dbReference type="CDD" id="cd00739">
    <property type="entry name" value="DHPS"/>
    <property type="match status" value="1"/>
</dbReference>
<evidence type="ECO:0000256" key="19">
    <source>
        <dbReference type="ARBA" id="ARBA00068433"/>
    </source>
</evidence>
<dbReference type="SUPFAM" id="SSF53623">
    <property type="entry name" value="MurD-like peptide ligases, catalytic domain"/>
    <property type="match status" value="1"/>
</dbReference>
<comment type="pathway">
    <text evidence="3">Cofactor biosynthesis; tetrahydrofolate biosynthesis; 7,8-dihydrofolate from 2-amino-4-hydroxy-6-hydroxymethyl-7,8-dihydropteridine diphosphate and 4-aminobenzoate: step 1/2.</text>
</comment>
<evidence type="ECO:0000256" key="8">
    <source>
        <dbReference type="ARBA" id="ARBA00022598"/>
    </source>
</evidence>
<dbReference type="InterPro" id="IPR004101">
    <property type="entry name" value="Mur_ligase_C"/>
</dbReference>
<dbReference type="Gene3D" id="3.90.190.20">
    <property type="entry name" value="Mur ligase, C-terminal domain"/>
    <property type="match status" value="1"/>
</dbReference>
<evidence type="ECO:0000256" key="3">
    <source>
        <dbReference type="ARBA" id="ARBA00004763"/>
    </source>
</evidence>
<dbReference type="InterPro" id="IPR045031">
    <property type="entry name" value="DHP_synth-like"/>
</dbReference>
<dbReference type="PANTHER" id="PTHR20941:SF1">
    <property type="entry name" value="FOLIC ACID SYNTHESIS PROTEIN FOL1"/>
    <property type="match status" value="1"/>
</dbReference>